<dbReference type="PANTHER" id="PTHR34701:SF1">
    <property type="entry name" value="TRANSCRIPTIONAL REGULATOR MRAZ"/>
    <property type="match status" value="1"/>
</dbReference>
<dbReference type="SUPFAM" id="SSF89447">
    <property type="entry name" value="AbrB/MazE/MraZ-like"/>
    <property type="match status" value="1"/>
</dbReference>
<dbReference type="Proteomes" id="UP000050277">
    <property type="component" value="Unassembled WGS sequence"/>
</dbReference>
<evidence type="ECO:0000313" key="9">
    <source>
        <dbReference type="EMBL" id="KPL85854.1"/>
    </source>
</evidence>
<keyword evidence="4 7" id="KW-0805">Transcription regulation</keyword>
<comment type="similarity">
    <text evidence="7">Belongs to the MraZ family.</text>
</comment>
<feature type="domain" description="SpoVT-AbrB" evidence="8">
    <location>
        <begin position="5"/>
        <end position="47"/>
    </location>
</feature>
<accession>A0A0P6YRK8</accession>
<dbReference type="STRING" id="70996.SE18_13070"/>
<evidence type="ECO:0000256" key="5">
    <source>
        <dbReference type="ARBA" id="ARBA00023125"/>
    </source>
</evidence>
<keyword evidence="5 7" id="KW-0238">DNA-binding</keyword>
<dbReference type="InterPro" id="IPR035642">
    <property type="entry name" value="MraZ_N"/>
</dbReference>
<dbReference type="GO" id="GO:0000976">
    <property type="term" value="F:transcription cis-regulatory region binding"/>
    <property type="evidence" value="ECO:0007669"/>
    <property type="project" value="TreeGrafter"/>
</dbReference>
<dbReference type="GO" id="GO:2000143">
    <property type="term" value="P:negative regulation of DNA-templated transcription initiation"/>
    <property type="evidence" value="ECO:0007669"/>
    <property type="project" value="TreeGrafter"/>
</dbReference>
<proteinExistence type="inferred from homology"/>
<dbReference type="RefSeq" id="WP_054534905.1">
    <property type="nucleotide sequence ID" value="NZ_LGKP01000022.1"/>
</dbReference>
<dbReference type="Gene3D" id="3.40.1550.20">
    <property type="entry name" value="Transcriptional regulator MraZ domain"/>
    <property type="match status" value="1"/>
</dbReference>
<evidence type="ECO:0000313" key="10">
    <source>
        <dbReference type="Proteomes" id="UP000050277"/>
    </source>
</evidence>
<keyword evidence="10" id="KW-1185">Reference proteome</keyword>
<dbReference type="InterPro" id="IPR035644">
    <property type="entry name" value="MraZ_C"/>
</dbReference>
<evidence type="ECO:0000256" key="7">
    <source>
        <dbReference type="HAMAP-Rule" id="MF_01008"/>
    </source>
</evidence>
<evidence type="ECO:0000256" key="4">
    <source>
        <dbReference type="ARBA" id="ARBA00023015"/>
    </source>
</evidence>
<evidence type="ECO:0000256" key="3">
    <source>
        <dbReference type="ARBA" id="ARBA00022737"/>
    </source>
</evidence>
<dbReference type="InterPro" id="IPR037914">
    <property type="entry name" value="SpoVT-AbrB_sf"/>
</dbReference>
<dbReference type="EMBL" id="LGKP01000022">
    <property type="protein sequence ID" value="KPL85854.1"/>
    <property type="molecule type" value="Genomic_DNA"/>
</dbReference>
<dbReference type="HAMAP" id="MF_01008">
    <property type="entry name" value="MraZ"/>
    <property type="match status" value="1"/>
</dbReference>
<gene>
    <name evidence="7" type="primary">mraZ</name>
    <name evidence="9" type="ORF">SE18_13070</name>
</gene>
<dbReference type="InterPro" id="IPR020603">
    <property type="entry name" value="MraZ_dom"/>
</dbReference>
<dbReference type="InterPro" id="IPR003444">
    <property type="entry name" value="MraZ"/>
</dbReference>
<organism evidence="9 10">
    <name type="scientific">Herpetosiphon geysericola</name>
    <dbReference type="NCBI Taxonomy" id="70996"/>
    <lineage>
        <taxon>Bacteria</taxon>
        <taxon>Bacillati</taxon>
        <taxon>Chloroflexota</taxon>
        <taxon>Chloroflexia</taxon>
        <taxon>Herpetosiphonales</taxon>
        <taxon>Herpetosiphonaceae</taxon>
        <taxon>Herpetosiphon</taxon>
    </lineage>
</organism>
<dbReference type="GO" id="GO:0005737">
    <property type="term" value="C:cytoplasm"/>
    <property type="evidence" value="ECO:0007669"/>
    <property type="project" value="UniProtKB-UniRule"/>
</dbReference>
<keyword evidence="2 7" id="KW-0963">Cytoplasm</keyword>
<comment type="caution">
    <text evidence="9">The sequence shown here is derived from an EMBL/GenBank/DDBJ whole genome shotgun (WGS) entry which is preliminary data.</text>
</comment>
<evidence type="ECO:0000256" key="2">
    <source>
        <dbReference type="ARBA" id="ARBA00022490"/>
    </source>
</evidence>
<feature type="domain" description="SpoVT-AbrB" evidence="8">
    <location>
        <begin position="76"/>
        <end position="119"/>
    </location>
</feature>
<dbReference type="CDD" id="cd16321">
    <property type="entry name" value="MraZ_C"/>
    <property type="match status" value="1"/>
</dbReference>
<dbReference type="GO" id="GO:0009295">
    <property type="term" value="C:nucleoid"/>
    <property type="evidence" value="ECO:0007669"/>
    <property type="project" value="UniProtKB-SubCell"/>
</dbReference>
<dbReference type="GO" id="GO:0003700">
    <property type="term" value="F:DNA-binding transcription factor activity"/>
    <property type="evidence" value="ECO:0007669"/>
    <property type="project" value="UniProtKB-UniRule"/>
</dbReference>
<dbReference type="PATRIC" id="fig|70996.4.peg.3233"/>
<evidence type="ECO:0000256" key="1">
    <source>
        <dbReference type="ARBA" id="ARBA00013860"/>
    </source>
</evidence>
<protein>
    <recommendedName>
        <fullName evidence="1 7">Transcriptional regulator MraZ</fullName>
    </recommendedName>
</protein>
<dbReference type="CDD" id="cd16320">
    <property type="entry name" value="MraZ_N"/>
    <property type="match status" value="1"/>
</dbReference>
<dbReference type="InterPro" id="IPR007159">
    <property type="entry name" value="SpoVT-AbrB_dom"/>
</dbReference>
<dbReference type="Pfam" id="PF02381">
    <property type="entry name" value="MraZ"/>
    <property type="match status" value="2"/>
</dbReference>
<dbReference type="NCBIfam" id="TIGR00242">
    <property type="entry name" value="division/cell wall cluster transcriptional repressor MraZ"/>
    <property type="match status" value="1"/>
</dbReference>
<evidence type="ECO:0000259" key="8">
    <source>
        <dbReference type="PROSITE" id="PS51740"/>
    </source>
</evidence>
<dbReference type="GO" id="GO:0051301">
    <property type="term" value="P:cell division"/>
    <property type="evidence" value="ECO:0007669"/>
    <property type="project" value="UniProtKB-KW"/>
</dbReference>
<keyword evidence="9" id="KW-0132">Cell division</keyword>
<keyword evidence="9" id="KW-0131">Cell cycle</keyword>
<sequence length="143" mass="15852">MFLGEYEHAVDDKGRLAIPAKFRAGLAEGLVLTRGFDQNLLLYPMPVWRELAARINALPITQPSARNLRRLMFAGASDLGLDKQGRIVLPPNLRQYATITSQAVISGMDSFIEIWSAERWQTVLDSFADEAPLLAEHVAAFGI</sequence>
<keyword evidence="6 7" id="KW-0804">Transcription</keyword>
<dbReference type="OrthoDB" id="9807753at2"/>
<dbReference type="AlphaFoldDB" id="A0A0P6YRK8"/>
<comment type="subcellular location">
    <subcellularLocation>
        <location evidence="7">Cytoplasm</location>
        <location evidence="7">Nucleoid</location>
    </subcellularLocation>
</comment>
<dbReference type="InterPro" id="IPR038619">
    <property type="entry name" value="MraZ_sf"/>
</dbReference>
<reference evidence="9 10" key="1">
    <citation type="submission" date="2015-07" db="EMBL/GenBank/DDBJ databases">
        <title>Whole genome sequence of Herpetosiphon geysericola DSM 7119.</title>
        <authorList>
            <person name="Hemp J."/>
            <person name="Ward L.M."/>
            <person name="Pace L.A."/>
            <person name="Fischer W.W."/>
        </authorList>
    </citation>
    <scope>NUCLEOTIDE SEQUENCE [LARGE SCALE GENOMIC DNA]</scope>
    <source>
        <strain evidence="9 10">DSM 7119</strain>
    </source>
</reference>
<name>A0A0P6YRK8_9CHLR</name>
<comment type="subunit">
    <text evidence="7">Forms oligomers.</text>
</comment>
<dbReference type="PANTHER" id="PTHR34701">
    <property type="entry name" value="TRANSCRIPTIONAL REGULATOR MRAZ"/>
    <property type="match status" value="1"/>
</dbReference>
<evidence type="ECO:0000256" key="6">
    <source>
        <dbReference type="ARBA" id="ARBA00023163"/>
    </source>
</evidence>
<dbReference type="PROSITE" id="PS51740">
    <property type="entry name" value="SPOVT_ABRB"/>
    <property type="match status" value="2"/>
</dbReference>
<keyword evidence="3" id="KW-0677">Repeat</keyword>